<dbReference type="PROSITE" id="PS51186">
    <property type="entry name" value="GNAT"/>
    <property type="match status" value="1"/>
</dbReference>
<proteinExistence type="predicted"/>
<name>A0A3A8E6B7_9GAMM</name>
<dbReference type="OrthoDB" id="8984553at2"/>
<dbReference type="RefSeq" id="WP_120402849.1">
    <property type="nucleotide sequence ID" value="NZ_RAXV01000022.1"/>
</dbReference>
<dbReference type="AlphaFoldDB" id="A0A3A8E6B7"/>
<dbReference type="Gene3D" id="3.40.630.30">
    <property type="match status" value="1"/>
</dbReference>
<reference evidence="2 3" key="1">
    <citation type="submission" date="2018-09" db="EMBL/GenBank/DDBJ databases">
        <title>The draft genome of Acinetobacter spp. strains.</title>
        <authorList>
            <person name="Qin J."/>
            <person name="Feng Y."/>
            <person name="Zong Z."/>
        </authorList>
    </citation>
    <scope>NUCLEOTIDE SEQUENCE [LARGE SCALE GENOMIC DNA]</scope>
    <source>
        <strain evidence="2 3">WCHAc060012</strain>
    </source>
</reference>
<dbReference type="InterPro" id="IPR016181">
    <property type="entry name" value="Acyl_CoA_acyltransferase"/>
</dbReference>
<organism evidence="2 3">
    <name type="scientific">Acinetobacter tianfuensis</name>
    <dbReference type="NCBI Taxonomy" id="2419603"/>
    <lineage>
        <taxon>Bacteria</taxon>
        <taxon>Pseudomonadati</taxon>
        <taxon>Pseudomonadota</taxon>
        <taxon>Gammaproteobacteria</taxon>
        <taxon>Moraxellales</taxon>
        <taxon>Moraxellaceae</taxon>
        <taxon>Acinetobacter</taxon>
    </lineage>
</organism>
<evidence type="ECO:0000259" key="1">
    <source>
        <dbReference type="PROSITE" id="PS51186"/>
    </source>
</evidence>
<dbReference type="GO" id="GO:0016747">
    <property type="term" value="F:acyltransferase activity, transferring groups other than amino-acyl groups"/>
    <property type="evidence" value="ECO:0007669"/>
    <property type="project" value="InterPro"/>
</dbReference>
<evidence type="ECO:0000313" key="3">
    <source>
        <dbReference type="Proteomes" id="UP000282388"/>
    </source>
</evidence>
<accession>A0A3A8E6B7</accession>
<keyword evidence="2" id="KW-0808">Transferase</keyword>
<dbReference type="EMBL" id="RAXV01000022">
    <property type="protein sequence ID" value="RKG30612.1"/>
    <property type="molecule type" value="Genomic_DNA"/>
</dbReference>
<feature type="domain" description="N-acetyltransferase" evidence="1">
    <location>
        <begin position="25"/>
        <end position="182"/>
    </location>
</feature>
<dbReference type="Proteomes" id="UP000282388">
    <property type="component" value="Unassembled WGS sequence"/>
</dbReference>
<protein>
    <submittedName>
        <fullName evidence="2">GNAT family N-acetyltransferase</fullName>
    </submittedName>
</protein>
<sequence length="389" mass="45267">MNADALTELELNHKKIYRSKHVPNFHVRAAVAADDQLLGQLISECMPSNGILLSYERKPSYLAAAQTQYNRPDIRVVVPDDQPDLVVGMMNLGWKYCYINGQQDVMRYVGDLRLNTAYRGKKILRLLMDYLYDELPKAGMLQSIILNDNKVARSILHERRKGFPEPYHFDDIRTFIISRTAKPKCANDYRFEALTLDKICEANAFVQQMKVHYNFLPDYDFNGLALGHNPFWRGMNLKDFYLMYDVKNQLCGLYGLWNQKSFKQTRVVHYSLPLRLAKPLYNLYAGVRGRLALPATHQPFDYMLLHSYLCRPEHKQVFANMIHHAQQQTKLRKKEAFCLTLAKNDPRIQIMPTASAIVMRAVHSFHSFEGNPYQLFDRSKISYFDVGRI</sequence>
<evidence type="ECO:0000313" key="2">
    <source>
        <dbReference type="EMBL" id="RKG30612.1"/>
    </source>
</evidence>
<dbReference type="SUPFAM" id="SSF55729">
    <property type="entry name" value="Acyl-CoA N-acyltransferases (Nat)"/>
    <property type="match status" value="1"/>
</dbReference>
<comment type="caution">
    <text evidence="2">The sequence shown here is derived from an EMBL/GenBank/DDBJ whole genome shotgun (WGS) entry which is preliminary data.</text>
</comment>
<gene>
    <name evidence="2" type="ORF">D7V32_10615</name>
</gene>
<keyword evidence="3" id="KW-1185">Reference proteome</keyword>
<dbReference type="InterPro" id="IPR000182">
    <property type="entry name" value="GNAT_dom"/>
</dbReference>